<accession>A0A7Y9AVM1</accession>
<evidence type="ECO:0000313" key="3">
    <source>
        <dbReference type="Proteomes" id="UP000521922"/>
    </source>
</evidence>
<keyword evidence="3" id="KW-1185">Reference proteome</keyword>
<dbReference type="EMBL" id="JACCBB010000001">
    <property type="protein sequence ID" value="NYD21480.1"/>
    <property type="molecule type" value="Genomic_DNA"/>
</dbReference>
<sequence>MTVLVDTARIPAHGRWWAHLASDTSSAELHAFADLLGVPRRAFEGDHYDVPVERIPEAVALGAELVTTRELLARVRAAGLRTPKRRGEKVLSTAVVDGHRVDVVRSAGVPAPHGEHRVARLVGGRLDLTDDGDLPRVAHPGAVPGVQPGVVAGFRRRWTRTPAGLTLHHDGVVLLADRFPGRLPDRWWTPLLHPG</sequence>
<organism evidence="2 3">
    <name type="scientific">Kineococcus aurantiacus</name>
    <dbReference type="NCBI Taxonomy" id="37633"/>
    <lineage>
        <taxon>Bacteria</taxon>
        <taxon>Bacillati</taxon>
        <taxon>Actinomycetota</taxon>
        <taxon>Actinomycetes</taxon>
        <taxon>Kineosporiales</taxon>
        <taxon>Kineosporiaceae</taxon>
        <taxon>Kineococcus</taxon>
    </lineage>
</organism>
<feature type="domain" description="DUF4031" evidence="1">
    <location>
        <begin position="3"/>
        <end position="77"/>
    </location>
</feature>
<proteinExistence type="predicted"/>
<dbReference type="RefSeq" id="WP_179749806.1">
    <property type="nucleotide sequence ID" value="NZ_BAAAGN010000005.1"/>
</dbReference>
<evidence type="ECO:0000313" key="2">
    <source>
        <dbReference type="EMBL" id="NYD21480.1"/>
    </source>
</evidence>
<comment type="caution">
    <text evidence="2">The sequence shown here is derived from an EMBL/GenBank/DDBJ whole genome shotgun (WGS) entry which is preliminary data.</text>
</comment>
<protein>
    <recommendedName>
        <fullName evidence="1">DUF4031 domain-containing protein</fullName>
    </recommendedName>
</protein>
<dbReference type="Pfam" id="PF13223">
    <property type="entry name" value="DUF4031"/>
    <property type="match status" value="1"/>
</dbReference>
<reference evidence="2 3" key="1">
    <citation type="submission" date="2020-07" db="EMBL/GenBank/DDBJ databases">
        <title>Sequencing the genomes of 1000 actinobacteria strains.</title>
        <authorList>
            <person name="Klenk H.-P."/>
        </authorList>
    </citation>
    <scope>NUCLEOTIDE SEQUENCE [LARGE SCALE GENOMIC DNA]</scope>
    <source>
        <strain evidence="2 3">DSM 7487</strain>
    </source>
</reference>
<evidence type="ECO:0000259" key="1">
    <source>
        <dbReference type="Pfam" id="PF13223"/>
    </source>
</evidence>
<gene>
    <name evidence="2" type="ORF">BJ968_001020</name>
</gene>
<name>A0A7Y9AVM1_9ACTN</name>
<dbReference type="Proteomes" id="UP000521922">
    <property type="component" value="Unassembled WGS sequence"/>
</dbReference>
<dbReference type="InterPro" id="IPR025109">
    <property type="entry name" value="DUF4031"/>
</dbReference>
<dbReference type="AlphaFoldDB" id="A0A7Y9AVM1"/>